<evidence type="ECO:0000313" key="2">
    <source>
        <dbReference type="EMBL" id="SDO39817.1"/>
    </source>
</evidence>
<dbReference type="InterPro" id="IPR036894">
    <property type="entry name" value="YbaB-like_sf"/>
</dbReference>
<dbReference type="AlphaFoldDB" id="A0A1H0J7W8"/>
<dbReference type="Gene3D" id="3.30.1310.10">
    <property type="entry name" value="Nucleoid-associated protein YbaB-like domain"/>
    <property type="match status" value="1"/>
</dbReference>
<dbReference type="Proteomes" id="UP000199691">
    <property type="component" value="Unassembled WGS sequence"/>
</dbReference>
<reference evidence="3" key="1">
    <citation type="submission" date="2016-10" db="EMBL/GenBank/DDBJ databases">
        <authorList>
            <person name="Varghese N."/>
            <person name="Submissions S."/>
        </authorList>
    </citation>
    <scope>NUCLEOTIDE SEQUENCE [LARGE SCALE GENOMIC DNA]</scope>
    <source>
        <strain evidence="3">CGMCC 4.6609</strain>
    </source>
</reference>
<feature type="region of interest" description="Disordered" evidence="1">
    <location>
        <begin position="125"/>
        <end position="155"/>
    </location>
</feature>
<sequence>MTDPGSLAGQAGQLVEQASFLSDRARRRLEALRSTRESALASTGEASTPDGSVRATVDAGGMLTALVLTPAALQQNPRRLAAAVLQVAQQAASSARAGVRQAYTRLENEGLVKHMPLLLPEVSVAPPAPAPAPVRRRPVEEDEEFGGPVMKDQGW</sequence>
<organism evidence="2 3">
    <name type="scientific">Lentzea jiangxiensis</name>
    <dbReference type="NCBI Taxonomy" id="641025"/>
    <lineage>
        <taxon>Bacteria</taxon>
        <taxon>Bacillati</taxon>
        <taxon>Actinomycetota</taxon>
        <taxon>Actinomycetes</taxon>
        <taxon>Pseudonocardiales</taxon>
        <taxon>Pseudonocardiaceae</taxon>
        <taxon>Lentzea</taxon>
    </lineage>
</organism>
<dbReference type="RefSeq" id="WP_090096401.1">
    <property type="nucleotide sequence ID" value="NZ_FNIX01000002.1"/>
</dbReference>
<evidence type="ECO:0000256" key="1">
    <source>
        <dbReference type="SAM" id="MobiDB-lite"/>
    </source>
</evidence>
<dbReference type="EMBL" id="FNIX01000002">
    <property type="protein sequence ID" value="SDO39817.1"/>
    <property type="molecule type" value="Genomic_DNA"/>
</dbReference>
<evidence type="ECO:0000313" key="3">
    <source>
        <dbReference type="Proteomes" id="UP000199691"/>
    </source>
</evidence>
<protein>
    <recommendedName>
        <fullName evidence="4">YbaB/EbfC DNA-binding family protein</fullName>
    </recommendedName>
</protein>
<dbReference type="STRING" id="641025.SAMN05421507_102403"/>
<feature type="region of interest" description="Disordered" evidence="1">
    <location>
        <begin position="33"/>
        <end position="53"/>
    </location>
</feature>
<accession>A0A1H0J7W8</accession>
<name>A0A1H0J7W8_9PSEU</name>
<proteinExistence type="predicted"/>
<evidence type="ECO:0008006" key="4">
    <source>
        <dbReference type="Google" id="ProtNLM"/>
    </source>
</evidence>
<gene>
    <name evidence="2" type="ORF">SAMN05421507_102403</name>
</gene>
<dbReference type="InterPro" id="IPR004401">
    <property type="entry name" value="YbaB/EbfC"/>
</dbReference>
<dbReference type="GO" id="GO:0003677">
    <property type="term" value="F:DNA binding"/>
    <property type="evidence" value="ECO:0007669"/>
    <property type="project" value="InterPro"/>
</dbReference>
<dbReference type="Pfam" id="PF02575">
    <property type="entry name" value="YbaB_DNA_bd"/>
    <property type="match status" value="1"/>
</dbReference>
<feature type="compositionally biased region" description="Polar residues" evidence="1">
    <location>
        <begin position="40"/>
        <end position="50"/>
    </location>
</feature>
<dbReference type="OrthoDB" id="3696434at2"/>
<keyword evidence="3" id="KW-1185">Reference proteome</keyword>